<dbReference type="InterPro" id="IPR017853">
    <property type="entry name" value="GH"/>
</dbReference>
<dbReference type="Proteomes" id="UP000323708">
    <property type="component" value="Unassembled WGS sequence"/>
</dbReference>
<dbReference type="InterPro" id="IPR039514">
    <property type="entry name" value="6GAL-like"/>
</dbReference>
<feature type="domain" description="Endo-beta-1,6-galactanase-like" evidence="2">
    <location>
        <begin position="28"/>
        <end position="410"/>
    </location>
</feature>
<gene>
    <name evidence="3" type="ORF">F0M18_18110</name>
</gene>
<accession>A0A5B0WQF5</accession>
<keyword evidence="3" id="KW-0624">Polysaccharide degradation</keyword>
<evidence type="ECO:0000313" key="4">
    <source>
        <dbReference type="Proteomes" id="UP000323708"/>
    </source>
</evidence>
<dbReference type="EMBL" id="VTUX01000010">
    <property type="protein sequence ID" value="KAA1188411.1"/>
    <property type="molecule type" value="Genomic_DNA"/>
</dbReference>
<keyword evidence="1" id="KW-0732">Signal</keyword>
<dbReference type="GO" id="GO:0004553">
    <property type="term" value="F:hydrolase activity, hydrolyzing O-glycosyl compounds"/>
    <property type="evidence" value="ECO:0007669"/>
    <property type="project" value="InterPro"/>
</dbReference>
<keyword evidence="4" id="KW-1185">Reference proteome</keyword>
<dbReference type="AlphaFoldDB" id="A0A5B0WQF5"/>
<dbReference type="PANTHER" id="PTHR42767">
    <property type="entry name" value="ENDO-BETA-1,6-GALACTANASE"/>
    <property type="match status" value="1"/>
</dbReference>
<feature type="chain" id="PRO_5022712338" evidence="1">
    <location>
        <begin position="26"/>
        <end position="541"/>
    </location>
</feature>
<dbReference type="GO" id="GO:0045493">
    <property type="term" value="P:xylan catabolic process"/>
    <property type="evidence" value="ECO:0007669"/>
    <property type="project" value="UniProtKB-KW"/>
</dbReference>
<keyword evidence="3" id="KW-0378">Hydrolase</keyword>
<sequence>MTTSGRIFRCVGCLSLLFSVLASRAGEATLHINIQQTHQHIEAFGASDAWAIDPAVKQWLANGEGESVVALADLLFSIERGIGLSAWRFNIGAGSAEQGEASRIPDPYRRAELLVAAPGKPVDGRKQAGQVRMLKEARDRGVGTFVAFNNSPPHWATKNGLTHPAEGEGIGSTNLDPARVDDFSRFLVQVLQYLRGPEVGVPVNYVSPANEPTWHWQDQTQEGNRYNNDDLAALYRSLHRALEAAGLGHAVEIDGVEAPEYRVALADDLHKDLFGERYSGGMSKTPHGDFKNYFDVFLGDPEMQTVLGNKISLHGYFSENSAQRLGPLRDAMAKNLARISPAPSVWMSEYCVLGGPGDVRDFDGHGFDVNDYHYAEHVARIIHRDLTRLDVSAWFWWLALTPYDYKDGLIKIDADLAPESMQASKVFWVLGQYSRFIRPGYQRIGLPGFDDLHGLMASAYRSPAQDRLVVVVVNAGEEAATLSLGYHGLPNSQVAMRPQPYKTDAKTDLGFSPGLVDDAGKVTFPGHSVVSLVIDLDTEAR</sequence>
<keyword evidence="3" id="KW-0119">Carbohydrate metabolism</keyword>
<dbReference type="PANTHER" id="PTHR42767:SF1">
    <property type="entry name" value="ENDO-BETA-1,6-GALACTANASE-LIKE DOMAIN-CONTAINING PROTEIN"/>
    <property type="match status" value="1"/>
</dbReference>
<keyword evidence="3" id="KW-0326">Glycosidase</keyword>
<evidence type="ECO:0000313" key="3">
    <source>
        <dbReference type="EMBL" id="KAA1188411.1"/>
    </source>
</evidence>
<dbReference type="InterPro" id="IPR039743">
    <property type="entry name" value="6GAL/EXGAL"/>
</dbReference>
<dbReference type="Gene3D" id="2.60.40.1180">
    <property type="entry name" value="Golgi alpha-mannosidase II"/>
    <property type="match status" value="1"/>
</dbReference>
<dbReference type="Pfam" id="PF14587">
    <property type="entry name" value="Glyco_hydr_30_2"/>
    <property type="match status" value="1"/>
</dbReference>
<feature type="signal peptide" evidence="1">
    <location>
        <begin position="1"/>
        <end position="25"/>
    </location>
</feature>
<proteinExistence type="predicted"/>
<keyword evidence="3" id="KW-0858">Xylan degradation</keyword>
<evidence type="ECO:0000256" key="1">
    <source>
        <dbReference type="SAM" id="SignalP"/>
    </source>
</evidence>
<dbReference type="SUPFAM" id="SSF51445">
    <property type="entry name" value="(Trans)glycosidases"/>
    <property type="match status" value="1"/>
</dbReference>
<dbReference type="Gene3D" id="3.20.20.80">
    <property type="entry name" value="Glycosidases"/>
    <property type="match status" value="1"/>
</dbReference>
<dbReference type="SUPFAM" id="SSF51011">
    <property type="entry name" value="Glycosyl hydrolase domain"/>
    <property type="match status" value="1"/>
</dbReference>
<name>A0A5B0WQF5_9GAMM</name>
<protein>
    <submittedName>
        <fullName evidence="3">Xylanase</fullName>
    </submittedName>
</protein>
<comment type="caution">
    <text evidence="3">The sequence shown here is derived from an EMBL/GenBank/DDBJ whole genome shotgun (WGS) entry which is preliminary data.</text>
</comment>
<dbReference type="InterPro" id="IPR013780">
    <property type="entry name" value="Glyco_hydro_b"/>
</dbReference>
<evidence type="ECO:0000259" key="2">
    <source>
        <dbReference type="Pfam" id="PF14587"/>
    </source>
</evidence>
<organism evidence="3 4">
    <name type="scientific">Pseudohalioglobus sediminis</name>
    <dbReference type="NCBI Taxonomy" id="2606449"/>
    <lineage>
        <taxon>Bacteria</taxon>
        <taxon>Pseudomonadati</taxon>
        <taxon>Pseudomonadota</taxon>
        <taxon>Gammaproteobacteria</taxon>
        <taxon>Cellvibrionales</taxon>
        <taxon>Halieaceae</taxon>
        <taxon>Pseudohalioglobus</taxon>
    </lineage>
</organism>
<dbReference type="RefSeq" id="WP_149612876.1">
    <property type="nucleotide sequence ID" value="NZ_VTUX01000010.1"/>
</dbReference>
<reference evidence="3 4" key="1">
    <citation type="submission" date="2019-09" db="EMBL/GenBank/DDBJ databases">
        <authorList>
            <person name="Chen X.-Y."/>
        </authorList>
    </citation>
    <scope>NUCLEOTIDE SEQUENCE [LARGE SCALE GENOMIC DNA]</scope>
    <source>
        <strain evidence="3 4">NY5</strain>
    </source>
</reference>